<dbReference type="AlphaFoldDB" id="A0A7S7SJW7"/>
<proteinExistence type="predicted"/>
<reference evidence="2 3" key="1">
    <citation type="submission" date="2020-10" db="EMBL/GenBank/DDBJ databases">
        <title>Complete genome sequence of Paludibaculum fermentans P105T, a facultatively anaerobic acidobacterium capable of dissimilatory Fe(III) reduction.</title>
        <authorList>
            <person name="Dedysh S.N."/>
            <person name="Beletsky A.V."/>
            <person name="Kulichevskaya I.S."/>
            <person name="Mardanov A.V."/>
            <person name="Ravin N.V."/>
        </authorList>
    </citation>
    <scope>NUCLEOTIDE SEQUENCE [LARGE SCALE GENOMIC DNA]</scope>
    <source>
        <strain evidence="2 3">P105</strain>
    </source>
</reference>
<gene>
    <name evidence="2" type="ORF">IRI77_00735</name>
</gene>
<dbReference type="Proteomes" id="UP000593892">
    <property type="component" value="Chromosome"/>
</dbReference>
<sequence length="171" mass="18500">MRRALLSLLLLAGACASAPCAEPPIQEPRELDRIYAIGPDGSATQPLPLEPVKLTGKGNGRTVNLEGGRSALRFREGSVPAFVVRFAVGSWSSGSVRLYLLRSDAQQRSVKTWVWAYSSAERQEPGTVPSKLERYGKLSYRIVPPPVLRPGEYAIGLGLGSFGFTFGIDPK</sequence>
<dbReference type="RefSeq" id="WP_194450184.1">
    <property type="nucleotide sequence ID" value="NZ_CP063849.1"/>
</dbReference>
<feature type="signal peptide" evidence="1">
    <location>
        <begin position="1"/>
        <end position="21"/>
    </location>
</feature>
<dbReference type="KEGG" id="pfer:IRI77_00735"/>
<keyword evidence="1" id="KW-0732">Signal</keyword>
<evidence type="ECO:0000256" key="1">
    <source>
        <dbReference type="SAM" id="SignalP"/>
    </source>
</evidence>
<feature type="chain" id="PRO_5032387898" description="Intracellular proteinase inhibitor BsuPI domain-containing protein" evidence="1">
    <location>
        <begin position="22"/>
        <end position="171"/>
    </location>
</feature>
<dbReference type="PROSITE" id="PS51257">
    <property type="entry name" value="PROKAR_LIPOPROTEIN"/>
    <property type="match status" value="1"/>
</dbReference>
<accession>A0A7S7SJW7</accession>
<name>A0A7S7SJW7_PALFE</name>
<keyword evidence="3" id="KW-1185">Reference proteome</keyword>
<evidence type="ECO:0000313" key="2">
    <source>
        <dbReference type="EMBL" id="QOY88522.1"/>
    </source>
</evidence>
<organism evidence="2 3">
    <name type="scientific">Paludibaculum fermentans</name>
    <dbReference type="NCBI Taxonomy" id="1473598"/>
    <lineage>
        <taxon>Bacteria</taxon>
        <taxon>Pseudomonadati</taxon>
        <taxon>Acidobacteriota</taxon>
        <taxon>Terriglobia</taxon>
        <taxon>Bryobacterales</taxon>
        <taxon>Bryobacteraceae</taxon>
        <taxon>Paludibaculum</taxon>
    </lineage>
</organism>
<evidence type="ECO:0000313" key="3">
    <source>
        <dbReference type="Proteomes" id="UP000593892"/>
    </source>
</evidence>
<evidence type="ECO:0008006" key="4">
    <source>
        <dbReference type="Google" id="ProtNLM"/>
    </source>
</evidence>
<dbReference type="EMBL" id="CP063849">
    <property type="protein sequence ID" value="QOY88522.1"/>
    <property type="molecule type" value="Genomic_DNA"/>
</dbReference>
<protein>
    <recommendedName>
        <fullName evidence="4">Intracellular proteinase inhibitor BsuPI domain-containing protein</fullName>
    </recommendedName>
</protein>